<organism evidence="6 7">
    <name type="scientific">Allokutzneria multivorans</name>
    <dbReference type="NCBI Taxonomy" id="1142134"/>
    <lineage>
        <taxon>Bacteria</taxon>
        <taxon>Bacillati</taxon>
        <taxon>Actinomycetota</taxon>
        <taxon>Actinomycetes</taxon>
        <taxon>Pseudonocardiales</taxon>
        <taxon>Pseudonocardiaceae</taxon>
        <taxon>Allokutzneria</taxon>
    </lineage>
</organism>
<dbReference type="InterPro" id="IPR011040">
    <property type="entry name" value="Sialidase"/>
</dbReference>
<accession>A0ABP7TV70</accession>
<evidence type="ECO:0000313" key="7">
    <source>
        <dbReference type="Proteomes" id="UP001501747"/>
    </source>
</evidence>
<dbReference type="InterPro" id="IPR026856">
    <property type="entry name" value="Sialidase_fam"/>
</dbReference>
<evidence type="ECO:0000256" key="2">
    <source>
        <dbReference type="ARBA" id="ARBA00009348"/>
    </source>
</evidence>
<proteinExistence type="inferred from homology"/>
<sequence>MKIALIASVLLGLTPAPADAVVFQSGTEGYHTFRIPAIIKARDGALLAFAEARKASASDTGDIDLVMKRSTNDGKSWGELQVVGDNGPNTFGNPAPVVDRRTGRIVLLSTHNAGHVHESDIRKGTVKPEESRRVFVQHSDDNGRTWSRARDITPQAKQGDWRWYATGPGHAISLRSGRLVVAANHSSAPPSGSSDLGTEAKYYDAHLLYSDDGGRNWRIGAKDVNHDGVVNGNESTAAELPDGRVYVNTRDQNGTSEGTRAAAYSTDGGRSFIAPFAPVPALIAPVVQGSVLQVHSGPLLFSAPGNPAVREKMTVRASTDGGRTWPKSVEISTAKAAYSDLVQAGDRVGLLYETGSAGPYERIVFRAIRIGSLG</sequence>
<gene>
    <name evidence="6" type="ORF">GCM10022247_65690</name>
</gene>
<dbReference type="Pfam" id="PF13088">
    <property type="entry name" value="BNR_2"/>
    <property type="match status" value="1"/>
</dbReference>
<dbReference type="CDD" id="cd15482">
    <property type="entry name" value="Sialidase_non-viral"/>
    <property type="match status" value="1"/>
</dbReference>
<protein>
    <recommendedName>
        <fullName evidence="3">exo-alpha-sialidase</fullName>
        <ecNumber evidence="3">3.2.1.18</ecNumber>
    </recommendedName>
</protein>
<comment type="caution">
    <text evidence="6">The sequence shown here is derived from an EMBL/GenBank/DDBJ whole genome shotgun (WGS) entry which is preliminary data.</text>
</comment>
<feature type="domain" description="Sialidase" evidence="5">
    <location>
        <begin position="44"/>
        <end position="348"/>
    </location>
</feature>
<comment type="catalytic activity">
    <reaction evidence="1">
        <text>Hydrolysis of alpha-(2-&gt;3)-, alpha-(2-&gt;6)-, alpha-(2-&gt;8)- glycosidic linkages of terminal sialic acid residues in oligosaccharides, glycoproteins, glycolipids, colominic acid and synthetic substrates.</text>
        <dbReference type="EC" id="3.2.1.18"/>
    </reaction>
</comment>
<feature type="chain" id="PRO_5045825151" description="exo-alpha-sialidase" evidence="4">
    <location>
        <begin position="21"/>
        <end position="374"/>
    </location>
</feature>
<feature type="signal peptide" evidence="4">
    <location>
        <begin position="1"/>
        <end position="20"/>
    </location>
</feature>
<dbReference type="SUPFAM" id="SSF50939">
    <property type="entry name" value="Sialidases"/>
    <property type="match status" value="1"/>
</dbReference>
<dbReference type="EMBL" id="BAABAL010000020">
    <property type="protein sequence ID" value="GAA4031506.1"/>
    <property type="molecule type" value="Genomic_DNA"/>
</dbReference>
<name>A0ABP7TV70_9PSEU</name>
<dbReference type="InterPro" id="IPR036278">
    <property type="entry name" value="Sialidase_sf"/>
</dbReference>
<dbReference type="Proteomes" id="UP001501747">
    <property type="component" value="Unassembled WGS sequence"/>
</dbReference>
<evidence type="ECO:0000259" key="5">
    <source>
        <dbReference type="Pfam" id="PF13088"/>
    </source>
</evidence>
<evidence type="ECO:0000256" key="3">
    <source>
        <dbReference type="ARBA" id="ARBA00012733"/>
    </source>
</evidence>
<keyword evidence="7" id="KW-1185">Reference proteome</keyword>
<comment type="similarity">
    <text evidence="2">Belongs to the glycosyl hydrolase 33 family.</text>
</comment>
<dbReference type="PANTHER" id="PTHR10628:SF30">
    <property type="entry name" value="EXO-ALPHA-SIALIDASE"/>
    <property type="match status" value="1"/>
</dbReference>
<keyword evidence="4" id="KW-0732">Signal</keyword>
<evidence type="ECO:0000256" key="4">
    <source>
        <dbReference type="SAM" id="SignalP"/>
    </source>
</evidence>
<dbReference type="Gene3D" id="2.120.10.10">
    <property type="match status" value="1"/>
</dbReference>
<dbReference type="PANTHER" id="PTHR10628">
    <property type="entry name" value="SIALIDASE"/>
    <property type="match status" value="1"/>
</dbReference>
<dbReference type="RefSeq" id="WP_344883782.1">
    <property type="nucleotide sequence ID" value="NZ_BAABAL010000020.1"/>
</dbReference>
<evidence type="ECO:0000313" key="6">
    <source>
        <dbReference type="EMBL" id="GAA4031506.1"/>
    </source>
</evidence>
<reference evidence="7" key="1">
    <citation type="journal article" date="2019" name="Int. J. Syst. Evol. Microbiol.">
        <title>The Global Catalogue of Microorganisms (GCM) 10K type strain sequencing project: providing services to taxonomists for standard genome sequencing and annotation.</title>
        <authorList>
            <consortium name="The Broad Institute Genomics Platform"/>
            <consortium name="The Broad Institute Genome Sequencing Center for Infectious Disease"/>
            <person name="Wu L."/>
            <person name="Ma J."/>
        </authorList>
    </citation>
    <scope>NUCLEOTIDE SEQUENCE [LARGE SCALE GENOMIC DNA]</scope>
    <source>
        <strain evidence="7">JCM 17342</strain>
    </source>
</reference>
<dbReference type="EC" id="3.2.1.18" evidence="3"/>
<evidence type="ECO:0000256" key="1">
    <source>
        <dbReference type="ARBA" id="ARBA00000427"/>
    </source>
</evidence>